<sequence length="778" mass="82802">MFNKNVITISIAAILSSPSFAETHTDNTALVPTKSTTQTTPTGNEGTIASGDGNQATNNGYINITGVLNSGMSATDGGVVTNKGTINVSNEDYQRLSMVQVIGNSDVIQAFIETSNLGGTRETEDILVTKESKKNVAMSAIGTGSTAINSGDIHVNAEKSAGLSSSINGHVENAQNAEIYVSGKKSSAMQVGGYYDPSVKVIETSASIIKAKNPLMNTVNSNIDVAQESVDGNKINNTIDRLQTQIPDTISAQVISHKIDDFQQEHIDGSQVNNALDSIQFESLTDENADTALSAFQTALINTSASMGSNSTAINNGDIYVSGRQSAAFNIANGTATNNGNVYVDGRDASAVNFTNADTNSSFNNHGHIIVGEKSHVATLNGEALQFEDSQANVGNGTISASNDDTLTYISNSEVQKEGEVDSVSFTNTGTVTKVLSDNDYGISSVTNVGSADKVILTDDEGNVIVISEQDAVALTNGTSLNNVDSQELNIARTELQNNAYMLDMISGRISSRSTAILDSSETGAWITLNYRKGGQGGSDVQHTDFSTSGVTIGVDGNLNSSNKIGAAFTYAYNDTDYSSNEVADSTSNNYALSLYTQHHLASSAFVEGNITYAYSAYEIETVSGEIDGNSFNARVAIGKQYTFNTAGDIVVKGLYNYSDSTMDSYTTNSIIQHDMNDLIKSEIGAEFNYQKTFTLSNQAVLIPSVNMAYKYNLAENNNFYTNNFGDDIYAEDSQNTLISNLGITYKSGDLTTNLSWKHLNNGEYSDDSAYVTLGYAY</sequence>
<organism evidence="4 5">
    <name type="scientific">Vibrio superstes NBRC 103154</name>
    <dbReference type="NCBI Taxonomy" id="1219062"/>
    <lineage>
        <taxon>Bacteria</taxon>
        <taxon>Pseudomonadati</taxon>
        <taxon>Pseudomonadota</taxon>
        <taxon>Gammaproteobacteria</taxon>
        <taxon>Vibrionales</taxon>
        <taxon>Vibrionaceae</taxon>
        <taxon>Vibrio</taxon>
    </lineage>
</organism>
<dbReference type="RefSeq" id="WP_119009969.1">
    <property type="nucleotide sequence ID" value="NZ_BJXK01000007.1"/>
</dbReference>
<evidence type="ECO:0000256" key="1">
    <source>
        <dbReference type="SAM" id="MobiDB-lite"/>
    </source>
</evidence>
<dbReference type="SMART" id="SM00869">
    <property type="entry name" value="Autotransporter"/>
    <property type="match status" value="1"/>
</dbReference>
<dbReference type="InterPro" id="IPR005546">
    <property type="entry name" value="Autotransporte_beta"/>
</dbReference>
<dbReference type="PROSITE" id="PS51208">
    <property type="entry name" value="AUTOTRANSPORTER"/>
    <property type="match status" value="1"/>
</dbReference>
<evidence type="ECO:0000313" key="5">
    <source>
        <dbReference type="Proteomes" id="UP000321113"/>
    </source>
</evidence>
<feature type="chain" id="PRO_5022132171" evidence="2">
    <location>
        <begin position="22"/>
        <end position="778"/>
    </location>
</feature>
<gene>
    <name evidence="4" type="ORF">VSU01S_20350</name>
</gene>
<accession>A0A511QR36</accession>
<evidence type="ECO:0000256" key="2">
    <source>
        <dbReference type="SAM" id="SignalP"/>
    </source>
</evidence>
<dbReference type="AlphaFoldDB" id="A0A511QR36"/>
<dbReference type="OrthoDB" id="8727862at2"/>
<feature type="signal peptide" evidence="2">
    <location>
        <begin position="1"/>
        <end position="21"/>
    </location>
</feature>
<name>A0A511QR36_9VIBR</name>
<evidence type="ECO:0000259" key="3">
    <source>
        <dbReference type="PROSITE" id="PS51208"/>
    </source>
</evidence>
<proteinExistence type="predicted"/>
<keyword evidence="5" id="KW-1185">Reference proteome</keyword>
<dbReference type="Proteomes" id="UP000321113">
    <property type="component" value="Unassembled WGS sequence"/>
</dbReference>
<feature type="domain" description="Autotransporter" evidence="3">
    <location>
        <begin position="518"/>
        <end position="778"/>
    </location>
</feature>
<feature type="region of interest" description="Disordered" evidence="1">
    <location>
        <begin position="32"/>
        <end position="54"/>
    </location>
</feature>
<dbReference type="Pfam" id="PF03797">
    <property type="entry name" value="Autotransporter"/>
    <property type="match status" value="1"/>
</dbReference>
<reference evidence="4 5" key="1">
    <citation type="submission" date="2019-07" db="EMBL/GenBank/DDBJ databases">
        <title>Whole genome shotgun sequence of Vibrio superstes NBRC 103154.</title>
        <authorList>
            <person name="Hosoyama A."/>
            <person name="Uohara A."/>
            <person name="Ohji S."/>
            <person name="Ichikawa N."/>
        </authorList>
    </citation>
    <scope>NUCLEOTIDE SEQUENCE [LARGE SCALE GENOMIC DNA]</scope>
    <source>
        <strain evidence="4 5">NBRC 103154</strain>
    </source>
</reference>
<dbReference type="InterPro" id="IPR036709">
    <property type="entry name" value="Autotransporte_beta_dom_sf"/>
</dbReference>
<evidence type="ECO:0000313" key="4">
    <source>
        <dbReference type="EMBL" id="GEM79790.1"/>
    </source>
</evidence>
<dbReference type="Gene3D" id="2.40.128.130">
    <property type="entry name" value="Autotransporter beta-domain"/>
    <property type="match status" value="1"/>
</dbReference>
<dbReference type="SUPFAM" id="SSF103515">
    <property type="entry name" value="Autotransporter"/>
    <property type="match status" value="1"/>
</dbReference>
<feature type="compositionally biased region" description="Low complexity" evidence="1">
    <location>
        <begin position="33"/>
        <end position="47"/>
    </location>
</feature>
<dbReference type="EMBL" id="BJXK01000007">
    <property type="protein sequence ID" value="GEM79790.1"/>
    <property type="molecule type" value="Genomic_DNA"/>
</dbReference>
<keyword evidence="2" id="KW-0732">Signal</keyword>
<protein>
    <submittedName>
        <fullName evidence="4">Autotransporter</fullName>
    </submittedName>
</protein>
<comment type="caution">
    <text evidence="4">The sequence shown here is derived from an EMBL/GenBank/DDBJ whole genome shotgun (WGS) entry which is preliminary data.</text>
</comment>